<dbReference type="PANTHER" id="PTHR24148:SF64">
    <property type="entry name" value="HETEROKARYON INCOMPATIBILITY DOMAIN-CONTAINING PROTEIN"/>
    <property type="match status" value="1"/>
</dbReference>
<reference evidence="2" key="1">
    <citation type="submission" date="2023-06" db="EMBL/GenBank/DDBJ databases">
        <title>Genome-scale phylogeny and comparative genomics of the fungal order Sordariales.</title>
        <authorList>
            <consortium name="Lawrence Berkeley National Laboratory"/>
            <person name="Hensen N."/>
            <person name="Bonometti L."/>
            <person name="Westerberg I."/>
            <person name="Brannstrom I.O."/>
            <person name="Guillou S."/>
            <person name="Cros-Aarteil S."/>
            <person name="Calhoun S."/>
            <person name="Haridas S."/>
            <person name="Kuo A."/>
            <person name="Mondo S."/>
            <person name="Pangilinan J."/>
            <person name="Riley R."/>
            <person name="Labutti K."/>
            <person name="Andreopoulos B."/>
            <person name="Lipzen A."/>
            <person name="Chen C."/>
            <person name="Yanf M."/>
            <person name="Daum C."/>
            <person name="Ng V."/>
            <person name="Clum A."/>
            <person name="Steindorff A."/>
            <person name="Ohm R."/>
            <person name="Martin F."/>
            <person name="Silar P."/>
            <person name="Natvig D."/>
            <person name="Lalanne C."/>
            <person name="Gautier V."/>
            <person name="Ament-Velasquez S.L."/>
            <person name="Kruys A."/>
            <person name="Hutchinson M.I."/>
            <person name="Powell A.J."/>
            <person name="Barry K."/>
            <person name="Miller A.N."/>
            <person name="Grigoriev I.V."/>
            <person name="Debuchy R."/>
            <person name="Gladieux P."/>
            <person name="Thoren M.H."/>
            <person name="Johannesson H."/>
        </authorList>
    </citation>
    <scope>NUCLEOTIDE SEQUENCE</scope>
    <source>
        <strain evidence="2">SMH2532-1</strain>
    </source>
</reference>
<dbReference type="PANTHER" id="PTHR24148">
    <property type="entry name" value="ANKYRIN REPEAT DOMAIN-CONTAINING PROTEIN 39 HOMOLOG-RELATED"/>
    <property type="match status" value="1"/>
</dbReference>
<sequence length="734" mass="83754">MSEQVPDYTYDALQGSDIRLLTILPGTHGDDIFIDITHVPLVARETANTSLWTLEELRDSLPRGWRAYETVGDRVIFEGPSGVVTWKHPVEGFETSHYIKPTELWDNFEPKYEALSYEWGSPRDTETVYVNGPAVTKLTVRCNLASALRFLRYADRVRTLWIDAVCINQSDIAERGAQIPRMTNIYQLAQRVLAWLGPPAQNSHHALETLQNLGKQSITTLGGWYQMPSPDAMVPGLTHRTVLRYARETWTAISHLLQRPWFERLWVIQEIQLAKNALVVCGLATVTWSAFWEGVAFLYFHQRQSVVRHLHPQRLYPILALGISYRHRSVSTTLFRLVTDRKCTDPRDAVFGLLGMLPEGFRLKMKPRYDVPVEQVYTDAVLAHIQHVQRLELLIPCRLHPNDRRSSPSWVPNFSVMDPPPPQFFEQFASGYSRSWTSYAWDARLTRHVLRVAGVRCATITKVHPRFPSDHDIPAMLSMARALEPDDTTALTTYPTGEPLDVAHAKTMIGNNLKETAPKFKRSTLGEWRRVWKDALTGVPVEKSQDYEGSDAGDTETPIVEVVWQALHYLWDHSYVETREGYVGMTYRHAKPGDVICVLLGLDMPVVLRPHPANPTLFAFVAGAFVYGLHNAIAILGPLPSPWTVQMFDNPRAEAKVFRYFNAETMELSDEDPRLEELDPKWERVSTEPRTGDDPTTFQRFVNRETGEMITHDPRLDRDALIARGTDITTFTLY</sequence>
<dbReference type="Pfam" id="PF26639">
    <property type="entry name" value="Het-6_barrel"/>
    <property type="match status" value="1"/>
</dbReference>
<accession>A0AA39YCE4</accession>
<dbReference type="EMBL" id="JAULSV010000003">
    <property type="protein sequence ID" value="KAK0648465.1"/>
    <property type="molecule type" value="Genomic_DNA"/>
</dbReference>
<feature type="domain" description="Heterokaryon incompatibility" evidence="1">
    <location>
        <begin position="112"/>
        <end position="270"/>
    </location>
</feature>
<gene>
    <name evidence="2" type="ORF">B0T16DRAFT_325661</name>
</gene>
<protein>
    <submittedName>
        <fullName evidence="2">Heterokaryon incompatibility protein-domain-containing protein</fullName>
    </submittedName>
</protein>
<dbReference type="Proteomes" id="UP001174936">
    <property type="component" value="Unassembled WGS sequence"/>
</dbReference>
<dbReference type="InterPro" id="IPR052895">
    <property type="entry name" value="HetReg/Transcr_Mod"/>
</dbReference>
<dbReference type="InterPro" id="IPR010730">
    <property type="entry name" value="HET"/>
</dbReference>
<evidence type="ECO:0000313" key="2">
    <source>
        <dbReference type="EMBL" id="KAK0648465.1"/>
    </source>
</evidence>
<evidence type="ECO:0000259" key="1">
    <source>
        <dbReference type="Pfam" id="PF06985"/>
    </source>
</evidence>
<evidence type="ECO:0000313" key="3">
    <source>
        <dbReference type="Proteomes" id="UP001174936"/>
    </source>
</evidence>
<name>A0AA39YCE4_9PEZI</name>
<dbReference type="Pfam" id="PF06985">
    <property type="entry name" value="HET"/>
    <property type="match status" value="1"/>
</dbReference>
<keyword evidence="3" id="KW-1185">Reference proteome</keyword>
<comment type="caution">
    <text evidence="2">The sequence shown here is derived from an EMBL/GenBank/DDBJ whole genome shotgun (WGS) entry which is preliminary data.</text>
</comment>
<proteinExistence type="predicted"/>
<dbReference type="AlphaFoldDB" id="A0AA39YCE4"/>
<organism evidence="2 3">
    <name type="scientific">Cercophora newfieldiana</name>
    <dbReference type="NCBI Taxonomy" id="92897"/>
    <lineage>
        <taxon>Eukaryota</taxon>
        <taxon>Fungi</taxon>
        <taxon>Dikarya</taxon>
        <taxon>Ascomycota</taxon>
        <taxon>Pezizomycotina</taxon>
        <taxon>Sordariomycetes</taxon>
        <taxon>Sordariomycetidae</taxon>
        <taxon>Sordariales</taxon>
        <taxon>Lasiosphaeriaceae</taxon>
        <taxon>Cercophora</taxon>
    </lineage>
</organism>